<dbReference type="InterPro" id="IPR001851">
    <property type="entry name" value="ABC_transp_permease"/>
</dbReference>
<gene>
    <name evidence="7" type="primary">araH</name>
    <name evidence="7" type="ORF">GAO09_03785</name>
</gene>
<dbReference type="GO" id="GO:0005886">
    <property type="term" value="C:plasma membrane"/>
    <property type="evidence" value="ECO:0007669"/>
    <property type="project" value="UniProtKB-SubCell"/>
</dbReference>
<dbReference type="PANTHER" id="PTHR32196:SF37">
    <property type="entry name" value="L-ARABINOSE TRANSPORT SYSTEM PERMEASE PROTEIN ARAH"/>
    <property type="match status" value="1"/>
</dbReference>
<dbReference type="Proteomes" id="UP000435138">
    <property type="component" value="Unassembled WGS sequence"/>
</dbReference>
<proteinExistence type="predicted"/>
<evidence type="ECO:0000256" key="4">
    <source>
        <dbReference type="ARBA" id="ARBA00022989"/>
    </source>
</evidence>
<organism evidence="7 8">
    <name type="scientific">Endobacterium cereale</name>
    <dbReference type="NCBI Taxonomy" id="2663029"/>
    <lineage>
        <taxon>Bacteria</taxon>
        <taxon>Pseudomonadati</taxon>
        <taxon>Pseudomonadota</taxon>
        <taxon>Alphaproteobacteria</taxon>
        <taxon>Hyphomicrobiales</taxon>
        <taxon>Rhizobiaceae</taxon>
        <taxon>Endobacterium</taxon>
    </lineage>
</organism>
<feature type="transmembrane region" description="Helical" evidence="6">
    <location>
        <begin position="118"/>
        <end position="137"/>
    </location>
</feature>
<evidence type="ECO:0000256" key="2">
    <source>
        <dbReference type="ARBA" id="ARBA00022475"/>
    </source>
</evidence>
<dbReference type="NCBIfam" id="NF008441">
    <property type="entry name" value="PRK11285.1"/>
    <property type="match status" value="1"/>
</dbReference>
<keyword evidence="3 6" id="KW-0812">Transmembrane</keyword>
<comment type="caution">
    <text evidence="7">The sequence shown here is derived from an EMBL/GenBank/DDBJ whole genome shotgun (WGS) entry which is preliminary data.</text>
</comment>
<evidence type="ECO:0000256" key="3">
    <source>
        <dbReference type="ARBA" id="ARBA00022692"/>
    </source>
</evidence>
<name>A0A6A8A366_9HYPH</name>
<reference evidence="7 8" key="1">
    <citation type="submission" date="2019-11" db="EMBL/GenBank/DDBJ databases">
        <title>Genome analysis of Rhizobacterium cereale a novel genus and species isolated from maize roots in North Spain.</title>
        <authorList>
            <person name="Menendez E."/>
            <person name="Flores-Felix J.D."/>
            <person name="Ramirez-Bahena M.-H."/>
            <person name="Igual J.M."/>
            <person name="Garcia-Fraile P."/>
            <person name="Peix A."/>
            <person name="Velazquez E."/>
        </authorList>
    </citation>
    <scope>NUCLEOTIDE SEQUENCE [LARGE SCALE GENOMIC DNA]</scope>
    <source>
        <strain evidence="7 8">RZME27</strain>
    </source>
</reference>
<comment type="subcellular location">
    <subcellularLocation>
        <location evidence="1">Cell membrane</location>
        <topology evidence="1">Multi-pass membrane protein</topology>
    </subcellularLocation>
</comment>
<feature type="transmembrane region" description="Helical" evidence="6">
    <location>
        <begin position="12"/>
        <end position="33"/>
    </location>
</feature>
<feature type="transmembrane region" description="Helical" evidence="6">
    <location>
        <begin position="66"/>
        <end position="83"/>
    </location>
</feature>
<evidence type="ECO:0000256" key="6">
    <source>
        <dbReference type="SAM" id="Phobius"/>
    </source>
</evidence>
<dbReference type="AlphaFoldDB" id="A0A6A8A366"/>
<evidence type="ECO:0000256" key="5">
    <source>
        <dbReference type="ARBA" id="ARBA00023136"/>
    </source>
</evidence>
<feature type="transmembrane region" description="Helical" evidence="6">
    <location>
        <begin position="89"/>
        <end position="111"/>
    </location>
</feature>
<keyword evidence="8" id="KW-1185">Reference proteome</keyword>
<feature type="transmembrane region" description="Helical" evidence="6">
    <location>
        <begin position="209"/>
        <end position="231"/>
    </location>
</feature>
<evidence type="ECO:0000313" key="8">
    <source>
        <dbReference type="Proteomes" id="UP000435138"/>
    </source>
</evidence>
<keyword evidence="5 6" id="KW-0472">Membrane</keyword>
<dbReference type="RefSeq" id="WP_153352745.1">
    <property type="nucleotide sequence ID" value="NZ_JAYKOO010000006.1"/>
</dbReference>
<dbReference type="CDD" id="cd06579">
    <property type="entry name" value="TM_PBP1_transp_AraH_like"/>
    <property type="match status" value="1"/>
</dbReference>
<sequence length="318" mass="33210">MNSLKKLLLGDQGLVVIFAVAFVIVSIFVPNFLTERNMLGLLQSVVTIGIVACTMMFCLASRDFDLSVGSTVAFSGMIAVMVSNASGSIVLGLLAALLAGSVVGLVNGVVIAKFRINALITTLATMQIVRGLALIASDGRAVGINDPAFYQLALSRIFSIPTPIWIMILLFLVFGFILNRTVFGKNTLAIGGNPEASRLAGVNVVRMRIWIFALQGLVCAIAGILLASRITSGQPNAATGLELSVISACVLGGVSLAGGRAAMTGVIVGVLIMGIAENVMNLLNIQAFYQYVVRGLILLLAVLLDNLRTTAAGRGRAA</sequence>
<dbReference type="Pfam" id="PF02653">
    <property type="entry name" value="BPD_transp_2"/>
    <property type="match status" value="1"/>
</dbReference>
<keyword evidence="2" id="KW-1003">Cell membrane</keyword>
<keyword evidence="4 6" id="KW-1133">Transmembrane helix</keyword>
<dbReference type="GO" id="GO:0022857">
    <property type="term" value="F:transmembrane transporter activity"/>
    <property type="evidence" value="ECO:0007669"/>
    <property type="project" value="InterPro"/>
</dbReference>
<evidence type="ECO:0000313" key="7">
    <source>
        <dbReference type="EMBL" id="MQY45189.1"/>
    </source>
</evidence>
<accession>A0A6A8A366</accession>
<dbReference type="EMBL" id="WIXI01000024">
    <property type="protein sequence ID" value="MQY45189.1"/>
    <property type="molecule type" value="Genomic_DNA"/>
</dbReference>
<evidence type="ECO:0000256" key="1">
    <source>
        <dbReference type="ARBA" id="ARBA00004651"/>
    </source>
</evidence>
<feature type="transmembrane region" description="Helical" evidence="6">
    <location>
        <begin position="264"/>
        <end position="282"/>
    </location>
</feature>
<feature type="transmembrane region" description="Helical" evidence="6">
    <location>
        <begin position="288"/>
        <end position="307"/>
    </location>
</feature>
<feature type="transmembrane region" description="Helical" evidence="6">
    <location>
        <begin position="39"/>
        <end position="59"/>
    </location>
</feature>
<protein>
    <submittedName>
        <fullName evidence="7">L-arabinose ABC transporter permease AraH</fullName>
    </submittedName>
</protein>
<feature type="transmembrane region" description="Helical" evidence="6">
    <location>
        <begin position="157"/>
        <end position="178"/>
    </location>
</feature>
<dbReference type="PANTHER" id="PTHR32196">
    <property type="entry name" value="ABC TRANSPORTER PERMEASE PROTEIN YPHD-RELATED-RELATED"/>
    <property type="match status" value="1"/>
</dbReference>